<evidence type="ECO:0000313" key="2">
    <source>
        <dbReference type="Proteomes" id="UP001206206"/>
    </source>
</evidence>
<dbReference type="EMBL" id="JANFNH010000051">
    <property type="protein sequence ID" value="MCQ4045923.1"/>
    <property type="molecule type" value="Genomic_DNA"/>
</dbReference>
<gene>
    <name evidence="1" type="ORF">NON19_28760</name>
</gene>
<organism evidence="1 2">
    <name type="scientific">Streptantibioticus rubrisoli</name>
    <dbReference type="NCBI Taxonomy" id="1387313"/>
    <lineage>
        <taxon>Bacteria</taxon>
        <taxon>Bacillati</taxon>
        <taxon>Actinomycetota</taxon>
        <taxon>Actinomycetes</taxon>
        <taxon>Kitasatosporales</taxon>
        <taxon>Streptomycetaceae</taxon>
        <taxon>Streptantibioticus</taxon>
    </lineage>
</organism>
<reference evidence="1 2" key="1">
    <citation type="submission" date="2022-06" db="EMBL/GenBank/DDBJ databases">
        <title>Draft genome sequence of type strain Streptomyces rubrisoli DSM 42083.</title>
        <authorList>
            <person name="Duangmal K."/>
            <person name="Klaysubun C."/>
        </authorList>
    </citation>
    <scope>NUCLEOTIDE SEQUENCE [LARGE SCALE GENOMIC DNA]</scope>
    <source>
        <strain evidence="1 2">DSM 42083</strain>
    </source>
</reference>
<dbReference type="Proteomes" id="UP001206206">
    <property type="component" value="Unassembled WGS sequence"/>
</dbReference>
<sequence>MGGKDKDLHVDPEALRMTAEGLTATLGELKKLGIVESAEVGRGFSGIELTGLKLGHAGLTSALKGFGDRWEWGVRTLVHDGNEFAARLGLAAGSFHEEDQYVQGKFKNVVAAAVGNPDASDEQVSKESWGQVWADNPINQIRHADYSEQSLLKANTDVEKTWKAESKDWLQSNPAAVTTRTIADLTSDDSGSR</sequence>
<proteinExistence type="predicted"/>
<accession>A0ABT1PKM8</accession>
<evidence type="ECO:0000313" key="1">
    <source>
        <dbReference type="EMBL" id="MCQ4045923.1"/>
    </source>
</evidence>
<protein>
    <submittedName>
        <fullName evidence="1">Uncharacterized protein</fullName>
    </submittedName>
</protein>
<name>A0ABT1PKM8_9ACTN</name>
<comment type="caution">
    <text evidence="1">The sequence shown here is derived from an EMBL/GenBank/DDBJ whole genome shotgun (WGS) entry which is preliminary data.</text>
</comment>
<dbReference type="RefSeq" id="WP_255932075.1">
    <property type="nucleotide sequence ID" value="NZ_JANFNH010000051.1"/>
</dbReference>
<keyword evidence="2" id="KW-1185">Reference proteome</keyword>